<evidence type="ECO:0000313" key="3">
    <source>
        <dbReference type="Proteomes" id="UP000318380"/>
    </source>
</evidence>
<evidence type="ECO:0000313" key="2">
    <source>
        <dbReference type="EMBL" id="TWD80861.1"/>
    </source>
</evidence>
<reference evidence="2 3" key="1">
    <citation type="submission" date="2019-06" db="EMBL/GenBank/DDBJ databases">
        <title>Sequencing the genomes of 1000 actinobacteria strains.</title>
        <authorList>
            <person name="Klenk H.-P."/>
        </authorList>
    </citation>
    <scope>NUCLEOTIDE SEQUENCE [LARGE SCALE GENOMIC DNA]</scope>
    <source>
        <strain evidence="2 3">DSM 24683</strain>
    </source>
</reference>
<dbReference type="EMBL" id="VIVK01000001">
    <property type="protein sequence ID" value="TWD80861.1"/>
    <property type="molecule type" value="Genomic_DNA"/>
</dbReference>
<dbReference type="OrthoDB" id="9885015at2"/>
<proteinExistence type="predicted"/>
<sequence length="159" mass="16929">MRKSVGAAAMAAAAMGSLVFSAGPSAAQTTGVDRVGEYLASTLPAGPPEARAVTANGDVKCTRSDVSNSWVTWCNRKPVDGDDGGVSGFANVHNTRVSGYADLEFTALGEKINLRASSGLVTHFGVYVWRGSKWQTVFRHTEYDGHISKKLERDCPEFS</sequence>
<dbReference type="AlphaFoldDB" id="A0A561BPR8"/>
<evidence type="ECO:0000256" key="1">
    <source>
        <dbReference type="SAM" id="SignalP"/>
    </source>
</evidence>
<dbReference type="Proteomes" id="UP000318380">
    <property type="component" value="Unassembled WGS sequence"/>
</dbReference>
<feature type="signal peptide" evidence="1">
    <location>
        <begin position="1"/>
        <end position="22"/>
    </location>
</feature>
<dbReference type="RefSeq" id="WP_145805184.1">
    <property type="nucleotide sequence ID" value="NZ_VIVK01000001.1"/>
</dbReference>
<evidence type="ECO:0008006" key="4">
    <source>
        <dbReference type="Google" id="ProtNLM"/>
    </source>
</evidence>
<keyword evidence="1" id="KW-0732">Signal</keyword>
<organism evidence="2 3">
    <name type="scientific">Kribbella amoyensis</name>
    <dbReference type="NCBI Taxonomy" id="996641"/>
    <lineage>
        <taxon>Bacteria</taxon>
        <taxon>Bacillati</taxon>
        <taxon>Actinomycetota</taxon>
        <taxon>Actinomycetes</taxon>
        <taxon>Propionibacteriales</taxon>
        <taxon>Kribbellaceae</taxon>
        <taxon>Kribbella</taxon>
    </lineage>
</organism>
<protein>
    <recommendedName>
        <fullName evidence="4">SH3 domain-containing protein</fullName>
    </recommendedName>
</protein>
<feature type="chain" id="PRO_5038645601" description="SH3 domain-containing protein" evidence="1">
    <location>
        <begin position="23"/>
        <end position="159"/>
    </location>
</feature>
<gene>
    <name evidence="2" type="ORF">FB561_1958</name>
</gene>
<keyword evidence="3" id="KW-1185">Reference proteome</keyword>
<name>A0A561BPR8_9ACTN</name>
<comment type="caution">
    <text evidence="2">The sequence shown here is derived from an EMBL/GenBank/DDBJ whole genome shotgun (WGS) entry which is preliminary data.</text>
</comment>
<accession>A0A561BPR8</accession>